<organism evidence="1 2">
    <name type="scientific">Paraburkholderia largidicola</name>
    <dbReference type="NCBI Taxonomy" id="3014751"/>
    <lineage>
        <taxon>Bacteria</taxon>
        <taxon>Pseudomonadati</taxon>
        <taxon>Pseudomonadota</taxon>
        <taxon>Betaproteobacteria</taxon>
        <taxon>Burkholderiales</taxon>
        <taxon>Burkholderiaceae</taxon>
        <taxon>Paraburkholderia</taxon>
    </lineage>
</organism>
<dbReference type="SUPFAM" id="SSF53335">
    <property type="entry name" value="S-adenosyl-L-methionine-dependent methyltransferases"/>
    <property type="match status" value="1"/>
</dbReference>
<name>A0A7I8BLV4_9BURK</name>
<dbReference type="Pfam" id="PF13489">
    <property type="entry name" value="Methyltransf_23"/>
    <property type="match status" value="1"/>
</dbReference>
<keyword evidence="2" id="KW-1185">Reference proteome</keyword>
<evidence type="ECO:0000313" key="2">
    <source>
        <dbReference type="Proteomes" id="UP000510888"/>
    </source>
</evidence>
<dbReference type="EMBL" id="AP023174">
    <property type="protein sequence ID" value="BCF89413.1"/>
    <property type="molecule type" value="Genomic_DNA"/>
</dbReference>
<evidence type="ECO:0000313" key="1">
    <source>
        <dbReference type="EMBL" id="BCF89413.1"/>
    </source>
</evidence>
<gene>
    <name evidence="1" type="ORF">PPGU16_24800</name>
</gene>
<sequence length="297" mass="33634">MIKERSDVLRALLSKDMKGLEIGALYHPVVPKAEGWNALSVDHDSKEGLLAAYSHDVNATSERIQSVDVVWNGGSLSDALVHSGHQPAEFDYVVASHVIEHFPDMLGALRDFAVVMKEGGIVSLAIPDLRYCFDFFMPWSTTAEILTAHEEKRVRHTKGSIFRMFAYRTTGIVNRGLPDELVSAYNIELSSDIKHAYDQFVDHESTWPSRYADTHAWYFTPSSFRLVMLELRALQLVHFDIESSERGPCGEFLVSMRKTSTPLSTPRDQLKAQRMDLLKETTRELAHRANMLDVPRL</sequence>
<proteinExistence type="predicted"/>
<protein>
    <submittedName>
        <fullName evidence="1">Uncharacterized protein</fullName>
    </submittedName>
</protein>
<dbReference type="Gene3D" id="3.40.50.150">
    <property type="entry name" value="Vaccinia Virus protein VP39"/>
    <property type="match status" value="1"/>
</dbReference>
<dbReference type="Proteomes" id="UP000510888">
    <property type="component" value="Chromosome 1"/>
</dbReference>
<dbReference type="InterPro" id="IPR029063">
    <property type="entry name" value="SAM-dependent_MTases_sf"/>
</dbReference>
<dbReference type="RefSeq" id="WP_180720279.1">
    <property type="nucleotide sequence ID" value="NZ_AP023174.1"/>
</dbReference>
<reference evidence="1 2" key="1">
    <citation type="journal article" date="2020" name="Genes (Basel)">
        <title>Genomic Comparison of Insect Gut Symbionts from Divergent Burkholderia Subclades.</title>
        <authorList>
            <person name="Takeshita K."/>
            <person name="Kikuchi Y."/>
        </authorList>
    </citation>
    <scope>NUCLEOTIDE SEQUENCE [LARGE SCALE GENOMIC DNA]</scope>
    <source>
        <strain evidence="1 2">PGU16</strain>
    </source>
</reference>
<dbReference type="KEGG" id="plad:PPGU16_24800"/>
<accession>A0A7I8BLV4</accession>
<dbReference type="AlphaFoldDB" id="A0A7I8BLV4"/>